<keyword evidence="1" id="KW-0472">Membrane</keyword>
<evidence type="ECO:0000256" key="1">
    <source>
        <dbReference type="SAM" id="Phobius"/>
    </source>
</evidence>
<keyword evidence="3" id="KW-1185">Reference proteome</keyword>
<dbReference type="PANTHER" id="PTHR22943">
    <property type="entry name" value="7-TRANSMEMBRANE DOMAIN RECEPTOR C.ELEGANS"/>
    <property type="match status" value="1"/>
</dbReference>
<feature type="transmembrane region" description="Helical" evidence="1">
    <location>
        <begin position="87"/>
        <end position="119"/>
    </location>
</feature>
<comment type="caution">
    <text evidence="2">The sequence shown here is derived from an EMBL/GenBank/DDBJ whole genome shotgun (WGS) entry which is preliminary data.</text>
</comment>
<feature type="transmembrane region" description="Helical" evidence="1">
    <location>
        <begin position="265"/>
        <end position="288"/>
    </location>
</feature>
<dbReference type="Pfam" id="PF10326">
    <property type="entry name" value="7TM_GPCR_Str"/>
    <property type="match status" value="1"/>
</dbReference>
<evidence type="ECO:0008006" key="4">
    <source>
        <dbReference type="Google" id="ProtNLM"/>
    </source>
</evidence>
<dbReference type="EMBL" id="BTSX01000004">
    <property type="protein sequence ID" value="GMS93836.1"/>
    <property type="molecule type" value="Genomic_DNA"/>
</dbReference>
<keyword evidence="1" id="KW-0812">Transmembrane</keyword>
<reference evidence="2" key="1">
    <citation type="submission" date="2023-10" db="EMBL/GenBank/DDBJ databases">
        <title>Genome assembly of Pristionchus species.</title>
        <authorList>
            <person name="Yoshida K."/>
            <person name="Sommer R.J."/>
        </authorList>
    </citation>
    <scope>NUCLEOTIDE SEQUENCE</scope>
    <source>
        <strain evidence="2">RS0144</strain>
    </source>
</reference>
<dbReference type="Proteomes" id="UP001432027">
    <property type="component" value="Unassembled WGS sequence"/>
</dbReference>
<dbReference type="InterPro" id="IPR019428">
    <property type="entry name" value="7TM_GPCR_serpentine_rcpt_Str"/>
</dbReference>
<feature type="transmembrane region" description="Helical" evidence="1">
    <location>
        <begin position="215"/>
        <end position="237"/>
    </location>
</feature>
<gene>
    <name evidence="2" type="ORF">PENTCL1PPCAC_16011</name>
</gene>
<dbReference type="SUPFAM" id="SSF81321">
    <property type="entry name" value="Family A G protein-coupled receptor-like"/>
    <property type="match status" value="1"/>
</dbReference>
<protein>
    <recommendedName>
        <fullName evidence="4">G protein-coupled receptor</fullName>
    </recommendedName>
</protein>
<sequence>SPIYAFTYTEPFHSIIVGVTSAIAFFSNSLLIFIAKRNGSEAIGSYRYLLFFFSICNITTTIGHIVMKAHVHMTDTGFYFFPTTVRSIVFGVPLASLFCLMFIVTFYQTFLILAYHFIYRYKTVTHGIGSSFTDSWTRNHWIRAGIIVYFLYIVAFVTTVAVGMLPDDETRALVPEEILETYGIDLKDPHTGYIVLAMKRVDHLTNETYWSIESVMAMIIYMILFGGTGAVIVFCIYKTSSILKSADAFVSSYTRTMHQQLFRALLIQTCIPCIFSYFPLSLILLFGGLTGISLGSFGNVLFIVTAIFPSVDAFSVLFFIGKLRFAVIKLFHLAFNTKDSSDDRWAHSTTTQ</sequence>
<evidence type="ECO:0000313" key="2">
    <source>
        <dbReference type="EMBL" id="GMS93836.1"/>
    </source>
</evidence>
<feature type="transmembrane region" description="Helical" evidence="1">
    <location>
        <begin position="140"/>
        <end position="165"/>
    </location>
</feature>
<feature type="non-terminal residue" evidence="2">
    <location>
        <position position="1"/>
    </location>
</feature>
<accession>A0AAV5THN1</accession>
<feature type="transmembrane region" description="Helical" evidence="1">
    <location>
        <begin position="12"/>
        <end position="34"/>
    </location>
</feature>
<keyword evidence="1" id="KW-1133">Transmembrane helix</keyword>
<proteinExistence type="predicted"/>
<feature type="non-terminal residue" evidence="2">
    <location>
        <position position="352"/>
    </location>
</feature>
<evidence type="ECO:0000313" key="3">
    <source>
        <dbReference type="Proteomes" id="UP001432027"/>
    </source>
</evidence>
<dbReference type="PANTHER" id="PTHR22943:SF248">
    <property type="entry name" value="SEVEN TM RECEPTOR"/>
    <property type="match status" value="1"/>
</dbReference>
<feature type="transmembrane region" description="Helical" evidence="1">
    <location>
        <begin position="300"/>
        <end position="320"/>
    </location>
</feature>
<organism evidence="2 3">
    <name type="scientific">Pristionchus entomophagus</name>
    <dbReference type="NCBI Taxonomy" id="358040"/>
    <lineage>
        <taxon>Eukaryota</taxon>
        <taxon>Metazoa</taxon>
        <taxon>Ecdysozoa</taxon>
        <taxon>Nematoda</taxon>
        <taxon>Chromadorea</taxon>
        <taxon>Rhabditida</taxon>
        <taxon>Rhabditina</taxon>
        <taxon>Diplogasteromorpha</taxon>
        <taxon>Diplogasteroidea</taxon>
        <taxon>Neodiplogasteridae</taxon>
        <taxon>Pristionchus</taxon>
    </lineage>
</organism>
<name>A0AAV5THN1_9BILA</name>
<feature type="transmembrane region" description="Helical" evidence="1">
    <location>
        <begin position="46"/>
        <end position="67"/>
    </location>
</feature>
<dbReference type="AlphaFoldDB" id="A0AAV5THN1"/>